<feature type="transmembrane region" description="Helical" evidence="1">
    <location>
        <begin position="30"/>
        <end position="50"/>
    </location>
</feature>
<sequence length="108" mass="11817">MVWRAIVGALGGLIVVVGLALVPLPGPGWLIVFLGVGILATEFTWAERVLEFGKDLLDKWTDWLGRQPLWVRGLIGLACFAFVCAVVVVTLRILGTPGWVPEWVPLVR</sequence>
<keyword evidence="1" id="KW-0472">Membrane</keyword>
<organism evidence="2 3">
    <name type="scientific">Motilibacter deserti</name>
    <dbReference type="NCBI Taxonomy" id="2714956"/>
    <lineage>
        <taxon>Bacteria</taxon>
        <taxon>Bacillati</taxon>
        <taxon>Actinomycetota</taxon>
        <taxon>Actinomycetes</taxon>
        <taxon>Motilibacterales</taxon>
        <taxon>Motilibacteraceae</taxon>
        <taxon>Motilibacter</taxon>
    </lineage>
</organism>
<reference evidence="2 3" key="1">
    <citation type="submission" date="2020-03" db="EMBL/GenBank/DDBJ databases">
        <title>Two novel Motilibacter sp.</title>
        <authorList>
            <person name="Liu S."/>
        </authorList>
    </citation>
    <scope>NUCLEOTIDE SEQUENCE [LARGE SCALE GENOMIC DNA]</scope>
    <source>
        <strain evidence="2 3">E257</strain>
    </source>
</reference>
<keyword evidence="3" id="KW-1185">Reference proteome</keyword>
<feature type="transmembrane region" description="Helical" evidence="1">
    <location>
        <begin position="70"/>
        <end position="94"/>
    </location>
</feature>
<evidence type="ECO:0000256" key="1">
    <source>
        <dbReference type="SAM" id="Phobius"/>
    </source>
</evidence>
<dbReference type="InterPro" id="IPR013434">
    <property type="entry name" value="CHP02611"/>
</dbReference>
<name>A0ABX0GSS9_9ACTN</name>
<evidence type="ECO:0000313" key="2">
    <source>
        <dbReference type="EMBL" id="NHC13939.1"/>
    </source>
</evidence>
<gene>
    <name evidence="2" type="ORF">G9H71_09115</name>
</gene>
<dbReference type="Pfam" id="PF09656">
    <property type="entry name" value="PGPGW"/>
    <property type="match status" value="1"/>
</dbReference>
<dbReference type="EMBL" id="JAANNP010000003">
    <property type="protein sequence ID" value="NHC13939.1"/>
    <property type="molecule type" value="Genomic_DNA"/>
</dbReference>
<accession>A0ABX0GSS9</accession>
<dbReference type="InterPro" id="IPR019099">
    <property type="entry name" value="Uncharacterised_PGPGW_TM"/>
</dbReference>
<keyword evidence="1" id="KW-0812">Transmembrane</keyword>
<dbReference type="Proteomes" id="UP000800981">
    <property type="component" value="Unassembled WGS sequence"/>
</dbReference>
<evidence type="ECO:0000313" key="3">
    <source>
        <dbReference type="Proteomes" id="UP000800981"/>
    </source>
</evidence>
<keyword evidence="1" id="KW-1133">Transmembrane helix</keyword>
<comment type="caution">
    <text evidence="2">The sequence shown here is derived from an EMBL/GenBank/DDBJ whole genome shotgun (WGS) entry which is preliminary data.</text>
</comment>
<dbReference type="NCBIfam" id="TIGR02611">
    <property type="entry name" value="TIGR02611 family protein"/>
    <property type="match status" value="1"/>
</dbReference>
<protein>
    <submittedName>
        <fullName evidence="2">TIGR02611 family protein</fullName>
    </submittedName>
</protein>
<proteinExistence type="predicted"/>